<evidence type="ECO:0000259" key="2">
    <source>
        <dbReference type="Pfam" id="PF05622"/>
    </source>
</evidence>
<sequence length="119" mass="14116">MRLQEENTDLKVKVEDMVPLQTEFKRLKDELEEHRLRAQDYEKLDSQINSYKAKLKEFSAQKITMKVLEEKVTTYMQSVVALEDEQRKNGVLKTQIESLRLENTELNMKLNDAIRQAEK</sequence>
<feature type="domain" description="Hook C-terminal" evidence="2">
    <location>
        <begin position="3"/>
        <end position="119"/>
    </location>
</feature>
<dbReference type="GO" id="GO:0008017">
    <property type="term" value="F:microtubule binding"/>
    <property type="evidence" value="ECO:0007669"/>
    <property type="project" value="InterPro"/>
</dbReference>
<dbReference type="InterPro" id="IPR008636">
    <property type="entry name" value="Hook_C"/>
</dbReference>
<evidence type="ECO:0000313" key="4">
    <source>
        <dbReference type="Proteomes" id="UP000271098"/>
    </source>
</evidence>
<accession>A0A183DID6</accession>
<evidence type="ECO:0000256" key="1">
    <source>
        <dbReference type="SAM" id="Coils"/>
    </source>
</evidence>
<reference evidence="3 4" key="2">
    <citation type="submission" date="2018-11" db="EMBL/GenBank/DDBJ databases">
        <authorList>
            <consortium name="Pathogen Informatics"/>
        </authorList>
    </citation>
    <scope>NUCLEOTIDE SEQUENCE [LARGE SCALE GENOMIC DNA]</scope>
</reference>
<dbReference type="Proteomes" id="UP000271098">
    <property type="component" value="Unassembled WGS sequence"/>
</dbReference>
<evidence type="ECO:0000313" key="5">
    <source>
        <dbReference type="WBParaSite" id="GPUH_0000848701-mRNA-1"/>
    </source>
</evidence>
<dbReference type="OrthoDB" id="49395at2759"/>
<keyword evidence="4" id="KW-1185">Reference proteome</keyword>
<dbReference type="Pfam" id="PF05622">
    <property type="entry name" value="HOOK"/>
    <property type="match status" value="1"/>
</dbReference>
<name>A0A183DID6_9BILA</name>
<reference evidence="5" key="1">
    <citation type="submission" date="2016-06" db="UniProtKB">
        <authorList>
            <consortium name="WormBaseParasite"/>
        </authorList>
    </citation>
    <scope>IDENTIFICATION</scope>
</reference>
<feature type="coiled-coil region" evidence="1">
    <location>
        <begin position="24"/>
        <end position="116"/>
    </location>
</feature>
<dbReference type="AlphaFoldDB" id="A0A183DID6"/>
<dbReference type="GO" id="GO:0031122">
    <property type="term" value="P:cytoplasmic microtubule organization"/>
    <property type="evidence" value="ECO:0007669"/>
    <property type="project" value="InterPro"/>
</dbReference>
<protein>
    <submittedName>
        <fullName evidence="5">HOOK domain-containing protein</fullName>
    </submittedName>
</protein>
<dbReference type="WBParaSite" id="GPUH_0000848701-mRNA-1">
    <property type="protein sequence ID" value="GPUH_0000848701-mRNA-1"/>
    <property type="gene ID" value="GPUH_0000848701"/>
</dbReference>
<keyword evidence="1" id="KW-0175">Coiled coil</keyword>
<proteinExistence type="predicted"/>
<evidence type="ECO:0000313" key="3">
    <source>
        <dbReference type="EMBL" id="VDK62948.1"/>
    </source>
</evidence>
<dbReference type="EMBL" id="UYRT01024877">
    <property type="protein sequence ID" value="VDK62948.1"/>
    <property type="molecule type" value="Genomic_DNA"/>
</dbReference>
<gene>
    <name evidence="3" type="ORF">GPUH_LOCUS8477</name>
</gene>
<organism evidence="5">
    <name type="scientific">Gongylonema pulchrum</name>
    <dbReference type="NCBI Taxonomy" id="637853"/>
    <lineage>
        <taxon>Eukaryota</taxon>
        <taxon>Metazoa</taxon>
        <taxon>Ecdysozoa</taxon>
        <taxon>Nematoda</taxon>
        <taxon>Chromadorea</taxon>
        <taxon>Rhabditida</taxon>
        <taxon>Spirurina</taxon>
        <taxon>Spiruromorpha</taxon>
        <taxon>Spiruroidea</taxon>
        <taxon>Gongylonematidae</taxon>
        <taxon>Gongylonema</taxon>
    </lineage>
</organism>